<reference evidence="1" key="2">
    <citation type="submission" date="2021-02" db="EMBL/GenBank/DDBJ databases">
        <authorList>
            <person name="Kimball J.A."/>
            <person name="Haas M.W."/>
            <person name="Macchietto M."/>
            <person name="Kono T."/>
            <person name="Duquette J."/>
            <person name="Shao M."/>
        </authorList>
    </citation>
    <scope>NUCLEOTIDE SEQUENCE</scope>
    <source>
        <tissue evidence="1">Fresh leaf tissue</tissue>
    </source>
</reference>
<gene>
    <name evidence="1" type="ORF">GUJ93_ZPchr0006g45363</name>
</gene>
<evidence type="ECO:0000313" key="1">
    <source>
        <dbReference type="EMBL" id="KAG8069918.1"/>
    </source>
</evidence>
<accession>A0A8J5W1E7</accession>
<protein>
    <submittedName>
        <fullName evidence="1">Uncharacterized protein</fullName>
    </submittedName>
</protein>
<sequence length="205" mass="23686">MWLSFEETFWLKTLRVAYLEFHFSNLLQCFQFLPSVHRHALYRLSLIPSACAVALGEHVLPDALQYHRSTPRTKAASFGSTVKNCICHCKKHVPKLHTKARNRYRQPLVRVSSTDLQSFFQEGECVELFNNTIVLSPFIKGGSSLTLEQMNVKVSWFPHTLNVTKEQVILNNDIYFSMSYNDCEYKNKSRMVCIQEGENDEDITG</sequence>
<organism evidence="1 2">
    <name type="scientific">Zizania palustris</name>
    <name type="common">Northern wild rice</name>
    <dbReference type="NCBI Taxonomy" id="103762"/>
    <lineage>
        <taxon>Eukaryota</taxon>
        <taxon>Viridiplantae</taxon>
        <taxon>Streptophyta</taxon>
        <taxon>Embryophyta</taxon>
        <taxon>Tracheophyta</taxon>
        <taxon>Spermatophyta</taxon>
        <taxon>Magnoliopsida</taxon>
        <taxon>Liliopsida</taxon>
        <taxon>Poales</taxon>
        <taxon>Poaceae</taxon>
        <taxon>BOP clade</taxon>
        <taxon>Oryzoideae</taxon>
        <taxon>Oryzeae</taxon>
        <taxon>Zizaniinae</taxon>
        <taxon>Zizania</taxon>
    </lineage>
</organism>
<dbReference type="Proteomes" id="UP000729402">
    <property type="component" value="Unassembled WGS sequence"/>
</dbReference>
<keyword evidence="2" id="KW-1185">Reference proteome</keyword>
<comment type="caution">
    <text evidence="1">The sequence shown here is derived from an EMBL/GenBank/DDBJ whole genome shotgun (WGS) entry which is preliminary data.</text>
</comment>
<evidence type="ECO:0000313" key="2">
    <source>
        <dbReference type="Proteomes" id="UP000729402"/>
    </source>
</evidence>
<name>A0A8J5W1E7_ZIZPA</name>
<proteinExistence type="predicted"/>
<dbReference type="AlphaFoldDB" id="A0A8J5W1E7"/>
<reference evidence="1" key="1">
    <citation type="journal article" date="2021" name="bioRxiv">
        <title>Whole Genome Assembly and Annotation of Northern Wild Rice, Zizania palustris L., Supports a Whole Genome Duplication in the Zizania Genus.</title>
        <authorList>
            <person name="Haas M."/>
            <person name="Kono T."/>
            <person name="Macchietto M."/>
            <person name="Millas R."/>
            <person name="McGilp L."/>
            <person name="Shao M."/>
            <person name="Duquette J."/>
            <person name="Hirsch C.N."/>
            <person name="Kimball J."/>
        </authorList>
    </citation>
    <scope>NUCLEOTIDE SEQUENCE</scope>
    <source>
        <tissue evidence="1">Fresh leaf tissue</tissue>
    </source>
</reference>
<dbReference type="EMBL" id="JAAALK010000283">
    <property type="protein sequence ID" value="KAG8069918.1"/>
    <property type="molecule type" value="Genomic_DNA"/>
</dbReference>